<comment type="similarity">
    <text evidence="2 14 15">Belongs to the ATPase B chain family.</text>
</comment>
<evidence type="ECO:0000256" key="4">
    <source>
        <dbReference type="ARBA" id="ARBA00022475"/>
    </source>
</evidence>
<dbReference type="Proteomes" id="UP000297318">
    <property type="component" value="Unassembled WGS sequence"/>
</dbReference>
<dbReference type="EMBL" id="RHPJ01000004">
    <property type="protein sequence ID" value="TGO04016.1"/>
    <property type="molecule type" value="Genomic_DNA"/>
</dbReference>
<accession>A0A4Z1DWS6</accession>
<keyword evidence="5 14" id="KW-0138">CF(0)</keyword>
<comment type="function">
    <text evidence="14">Component of the F(0) channel, it forms part of the peripheral stalk, linking F(1) to F(0).</text>
</comment>
<dbReference type="InterPro" id="IPR005864">
    <property type="entry name" value="ATP_synth_F0_bsu_bac"/>
</dbReference>
<dbReference type="GO" id="GO:0045259">
    <property type="term" value="C:proton-transporting ATP synthase complex"/>
    <property type="evidence" value="ECO:0007669"/>
    <property type="project" value="UniProtKB-KW"/>
</dbReference>
<evidence type="ECO:0000256" key="7">
    <source>
        <dbReference type="ARBA" id="ARBA00022781"/>
    </source>
</evidence>
<dbReference type="AlphaFoldDB" id="A0A4Z1DWS6"/>
<name>A0A4Z1DWS6_9MICO</name>
<comment type="caution">
    <text evidence="17">The sequence shown here is derived from an EMBL/GenBank/DDBJ whole genome shotgun (WGS) entry which is preliminary data.</text>
</comment>
<dbReference type="GO" id="GO:0046961">
    <property type="term" value="F:proton-transporting ATPase activity, rotational mechanism"/>
    <property type="evidence" value="ECO:0007669"/>
    <property type="project" value="TreeGrafter"/>
</dbReference>
<feature type="transmembrane region" description="Helical" evidence="14">
    <location>
        <begin position="28"/>
        <end position="47"/>
    </location>
</feature>
<dbReference type="NCBIfam" id="NF004412">
    <property type="entry name" value="PRK05759.1-3"/>
    <property type="match status" value="1"/>
</dbReference>
<proteinExistence type="inferred from homology"/>
<keyword evidence="7 14" id="KW-0375">Hydrogen ion transport</keyword>
<evidence type="ECO:0000256" key="6">
    <source>
        <dbReference type="ARBA" id="ARBA00022692"/>
    </source>
</evidence>
<dbReference type="InterPro" id="IPR028987">
    <property type="entry name" value="ATP_synth_B-like_membr_sf"/>
</dbReference>
<evidence type="ECO:0000256" key="9">
    <source>
        <dbReference type="ARBA" id="ARBA00023065"/>
    </source>
</evidence>
<comment type="function">
    <text evidence="12 14">F(1)F(0) ATP synthase produces ATP from ADP in the presence of a proton or sodium gradient. F-type ATPases consist of two structural domains, F(1) containing the extramembraneous catalytic core and F(0) containing the membrane proton channel, linked together by a central stalk and a peripheral stalk. During catalysis, ATP synthesis in the catalytic domain of F(1) is coupled via a rotary mechanism of the central stalk subunits to proton translocation.</text>
</comment>
<dbReference type="PANTHER" id="PTHR33445:SF1">
    <property type="entry name" value="ATP SYNTHASE SUBUNIT B"/>
    <property type="match status" value="1"/>
</dbReference>
<keyword evidence="3 14" id="KW-0813">Transport</keyword>
<keyword evidence="10 14" id="KW-0472">Membrane</keyword>
<evidence type="ECO:0000256" key="10">
    <source>
        <dbReference type="ARBA" id="ARBA00023136"/>
    </source>
</evidence>
<dbReference type="PANTHER" id="PTHR33445">
    <property type="entry name" value="ATP SYNTHASE SUBUNIT B', CHLOROPLASTIC"/>
    <property type="match status" value="1"/>
</dbReference>
<reference evidence="17 18" key="1">
    <citation type="submission" date="2018-11" db="EMBL/GenBank/DDBJ databases">
        <title>Complete genome sequencing of the Actinobacteria Serinibacter sp. K3-2.</title>
        <authorList>
            <person name="Rakitin A.L."/>
            <person name="Beletsky A.V."/>
            <person name="Mardanov A.V."/>
            <person name="Ravin N.V."/>
            <person name="Gromova A.S."/>
            <person name="Filippova S.N."/>
            <person name="Gal'Chenko V.F."/>
        </authorList>
    </citation>
    <scope>NUCLEOTIDE SEQUENCE [LARGE SCALE GENOMIC DNA]</scope>
    <source>
        <strain evidence="17 18">K3-2</strain>
    </source>
</reference>
<evidence type="ECO:0000256" key="2">
    <source>
        <dbReference type="ARBA" id="ARBA00005513"/>
    </source>
</evidence>
<dbReference type="NCBIfam" id="TIGR01144">
    <property type="entry name" value="ATP_synt_b"/>
    <property type="match status" value="1"/>
</dbReference>
<dbReference type="GO" id="GO:0046933">
    <property type="term" value="F:proton-transporting ATP synthase activity, rotational mechanism"/>
    <property type="evidence" value="ECO:0007669"/>
    <property type="project" value="UniProtKB-UniRule"/>
</dbReference>
<evidence type="ECO:0000256" key="13">
    <source>
        <dbReference type="ARBA" id="ARBA00025830"/>
    </source>
</evidence>
<dbReference type="SUPFAM" id="SSF81573">
    <property type="entry name" value="F1F0 ATP synthase subunit B, membrane domain"/>
    <property type="match status" value="1"/>
</dbReference>
<evidence type="ECO:0000256" key="5">
    <source>
        <dbReference type="ARBA" id="ARBA00022547"/>
    </source>
</evidence>
<evidence type="ECO:0000256" key="3">
    <source>
        <dbReference type="ARBA" id="ARBA00022448"/>
    </source>
</evidence>
<dbReference type="Pfam" id="PF00430">
    <property type="entry name" value="ATP-synt_B"/>
    <property type="match status" value="1"/>
</dbReference>
<keyword evidence="18" id="KW-1185">Reference proteome</keyword>
<organism evidence="17 18">
    <name type="scientific">Serinibacter arcticus</name>
    <dbReference type="NCBI Taxonomy" id="1655435"/>
    <lineage>
        <taxon>Bacteria</taxon>
        <taxon>Bacillati</taxon>
        <taxon>Actinomycetota</taxon>
        <taxon>Actinomycetes</taxon>
        <taxon>Micrococcales</taxon>
        <taxon>Beutenbergiaceae</taxon>
        <taxon>Serinibacter</taxon>
    </lineage>
</organism>
<evidence type="ECO:0000256" key="1">
    <source>
        <dbReference type="ARBA" id="ARBA00004162"/>
    </source>
</evidence>
<evidence type="ECO:0000313" key="17">
    <source>
        <dbReference type="EMBL" id="TGO04016.1"/>
    </source>
</evidence>
<dbReference type="Gene3D" id="1.20.5.620">
    <property type="entry name" value="F1F0 ATP synthase subunit B, membrane domain"/>
    <property type="match status" value="1"/>
</dbReference>
<feature type="compositionally biased region" description="Polar residues" evidence="16">
    <location>
        <begin position="194"/>
        <end position="203"/>
    </location>
</feature>
<comment type="subunit">
    <text evidence="13 14">F-type ATPases have 2 components, F(1) - the catalytic core - and F(0) - the membrane proton channel. F(1) has five subunits: alpha(3), beta(3), gamma(1), delta(1), epsilon(1). F(0) has three main subunits: a(1), b(2) and c(10-14). The alpha and beta chains form an alternating ring which encloses part of the gamma chain. F(1) is attached to F(0) by a central stalk formed by the gamma and epsilon chains, while a peripheral stalk is formed by the delta and b chains.</text>
</comment>
<dbReference type="InterPro" id="IPR050059">
    <property type="entry name" value="ATP_synthase_B_chain"/>
</dbReference>
<feature type="region of interest" description="Disordered" evidence="16">
    <location>
        <begin position="180"/>
        <end position="203"/>
    </location>
</feature>
<dbReference type="InterPro" id="IPR002146">
    <property type="entry name" value="ATP_synth_b/b'su_bac/chlpt"/>
</dbReference>
<keyword evidence="9 14" id="KW-0406">Ion transport</keyword>
<keyword evidence="4 14" id="KW-1003">Cell membrane</keyword>
<keyword evidence="6 14" id="KW-0812">Transmembrane</keyword>
<evidence type="ECO:0000256" key="12">
    <source>
        <dbReference type="ARBA" id="ARBA00025198"/>
    </source>
</evidence>
<comment type="subcellular location">
    <subcellularLocation>
        <location evidence="1 14">Cell membrane</location>
        <topology evidence="1 14">Single-pass membrane protein</topology>
    </subcellularLocation>
</comment>
<protein>
    <recommendedName>
        <fullName evidence="14">ATP synthase subunit b</fullName>
    </recommendedName>
    <alternativeName>
        <fullName evidence="14">ATP synthase F(0) sector subunit b</fullName>
    </alternativeName>
    <alternativeName>
        <fullName evidence="14">ATPase subunit I</fullName>
    </alternativeName>
    <alternativeName>
        <fullName evidence="14">F-type ATPase subunit b</fullName>
        <shortName evidence="14">F-ATPase subunit b</shortName>
    </alternativeName>
</protein>
<evidence type="ECO:0000256" key="11">
    <source>
        <dbReference type="ARBA" id="ARBA00023310"/>
    </source>
</evidence>
<dbReference type="OrthoDB" id="5243563at2"/>
<gene>
    <name evidence="14" type="primary">atpF</name>
    <name evidence="17" type="ORF">SERN_2607</name>
</gene>
<evidence type="ECO:0000256" key="16">
    <source>
        <dbReference type="SAM" id="MobiDB-lite"/>
    </source>
</evidence>
<sequence length="203" mass="21741">MGGVQLLAAEEGGAPAGIGVFIPADYDIIWSLVVTGVIAFFFLKYLMPKMTALLDERSAKIEGGLEHAAKIQAEAEATKAERQAELVAARQEAGRIREEAHGEGNEIVVEAKSKAQVEAQRIVENAHRQIEAERQQALVSLRADVGSLATDLASRIVGESLTDDARQSRVIDRFLAELEETSRSSEAVDAGTQPAATTTETGK</sequence>
<evidence type="ECO:0000256" key="8">
    <source>
        <dbReference type="ARBA" id="ARBA00022989"/>
    </source>
</evidence>
<evidence type="ECO:0000313" key="18">
    <source>
        <dbReference type="Proteomes" id="UP000297318"/>
    </source>
</evidence>
<dbReference type="HAMAP" id="MF_01398">
    <property type="entry name" value="ATP_synth_b_bprime"/>
    <property type="match status" value="1"/>
</dbReference>
<evidence type="ECO:0000256" key="14">
    <source>
        <dbReference type="HAMAP-Rule" id="MF_01398"/>
    </source>
</evidence>
<keyword evidence="11 14" id="KW-0066">ATP synthesis</keyword>
<keyword evidence="8 14" id="KW-1133">Transmembrane helix</keyword>
<dbReference type="RefSeq" id="WP_135850625.1">
    <property type="nucleotide sequence ID" value="NZ_RHPJ01000004.1"/>
</dbReference>
<dbReference type="CDD" id="cd06503">
    <property type="entry name" value="ATP-synt_Fo_b"/>
    <property type="match status" value="1"/>
</dbReference>
<evidence type="ECO:0000256" key="15">
    <source>
        <dbReference type="RuleBase" id="RU003848"/>
    </source>
</evidence>
<dbReference type="GO" id="GO:0005886">
    <property type="term" value="C:plasma membrane"/>
    <property type="evidence" value="ECO:0007669"/>
    <property type="project" value="UniProtKB-SubCell"/>
</dbReference>